<name>A0A7C4GB82_UNCW3</name>
<feature type="domain" description="AMMECR1" evidence="2">
    <location>
        <begin position="315"/>
        <end position="492"/>
    </location>
</feature>
<dbReference type="HAMAP" id="MF_00645">
    <property type="entry name" value="AMMECR1"/>
    <property type="match status" value="1"/>
</dbReference>
<dbReference type="Pfam" id="PF01875">
    <property type="entry name" value="Memo"/>
    <property type="match status" value="1"/>
</dbReference>
<dbReference type="Gene3D" id="3.40.830.10">
    <property type="entry name" value="LigB-like"/>
    <property type="match status" value="1"/>
</dbReference>
<dbReference type="SUPFAM" id="SSF143447">
    <property type="entry name" value="AMMECR1-like"/>
    <property type="match status" value="1"/>
</dbReference>
<sequence length="492" mass="53382">MATLSILAAIFCAGHKEATMTRQPAVAGLFYDADSSALCRSVDAMLEAAGKPALSGWLVAIQVPHAGHVYSGPTAARAFRLLEGRTKLSVVMLGPKHPDQPGRPRAPYARKAMVFDRGEWVTPLGRVKIDTELAAAIVEQNPYFVRMPEAHINEHSLEVQLPFLQRVVPDVRIVPIMLFFPSWEECELAGRAVAAACRGRDVVILASSDLYHGESYNECRKTDSTTLGYITRFEPRPLFDALREGKAMACGGDPVVVAMIAARELGADNALLLAQTNSNDVTETRGGYCVGYSAVAFASSQKKTGEPVSDELNEAEKQSLLEIARATLESRVRGRELPAVKPLTARLSEPRGVFVTLHKNGQLRGCIGYIEGVTPLYQAVAEMAVSASTEDPRFEPVTPAELKDIDIEITVLSPLRPVAGPESVVVGRHGVVIRKSGRGAVFLPQVPVEQGWDRDTYLTELCRKAGLPAQAWKEKDAALFVFTGQVFGEKGH</sequence>
<proteinExistence type="inferred from homology"/>
<gene>
    <name evidence="3" type="primary">amrB</name>
    <name evidence="3" type="ORF">ENS41_08645</name>
</gene>
<dbReference type="InterPro" id="IPR023472">
    <property type="entry name" value="Uncharacterised_MJ0810"/>
</dbReference>
<dbReference type="InterPro" id="IPR027623">
    <property type="entry name" value="AmmeMemoSam_A"/>
</dbReference>
<dbReference type="Gene3D" id="3.30.700.20">
    <property type="entry name" value="Hypothetical protein ph0010, domain 1"/>
    <property type="match status" value="1"/>
</dbReference>
<dbReference type="Pfam" id="PF01871">
    <property type="entry name" value="AMMECR1"/>
    <property type="match status" value="1"/>
</dbReference>
<dbReference type="InterPro" id="IPR002733">
    <property type="entry name" value="AMMECR1_domain"/>
</dbReference>
<dbReference type="NCBIfam" id="TIGR04336">
    <property type="entry name" value="AmmeMemoSam_B"/>
    <property type="match status" value="1"/>
</dbReference>
<dbReference type="InterPro" id="IPR027485">
    <property type="entry name" value="AMMECR1_N"/>
</dbReference>
<dbReference type="Gene3D" id="3.30.1490.150">
    <property type="entry name" value="Hypothetical protein ph0010, domain 2"/>
    <property type="match status" value="1"/>
</dbReference>
<dbReference type="NCBIfam" id="TIGR00296">
    <property type="entry name" value="TIGR00296 family protein"/>
    <property type="match status" value="1"/>
</dbReference>
<organism evidence="3">
    <name type="scientific">candidate division WOR-3 bacterium</name>
    <dbReference type="NCBI Taxonomy" id="2052148"/>
    <lineage>
        <taxon>Bacteria</taxon>
        <taxon>Bacteria division WOR-3</taxon>
    </lineage>
</organism>
<comment type="similarity">
    <text evidence="1">Belongs to the MEMO1 family.</text>
</comment>
<comment type="caution">
    <text evidence="3">The sequence shown here is derived from an EMBL/GenBank/DDBJ whole genome shotgun (WGS) entry which is preliminary data.</text>
</comment>
<reference evidence="3" key="1">
    <citation type="journal article" date="2020" name="mSystems">
        <title>Genome- and Community-Level Interaction Insights into Carbon Utilization and Element Cycling Functions of Hydrothermarchaeota in Hydrothermal Sediment.</title>
        <authorList>
            <person name="Zhou Z."/>
            <person name="Liu Y."/>
            <person name="Xu W."/>
            <person name="Pan J."/>
            <person name="Luo Z.H."/>
            <person name="Li M."/>
        </authorList>
    </citation>
    <scope>NUCLEOTIDE SEQUENCE [LARGE SCALE GENOMIC DNA]</scope>
    <source>
        <strain evidence="3">SpSt-488</strain>
    </source>
</reference>
<dbReference type="InterPro" id="IPR036071">
    <property type="entry name" value="AMMECR1_dom_sf"/>
</dbReference>
<dbReference type="EMBL" id="DSUT01000184">
    <property type="protein sequence ID" value="HGK28994.1"/>
    <property type="molecule type" value="Genomic_DNA"/>
</dbReference>
<dbReference type="SUPFAM" id="SSF53213">
    <property type="entry name" value="LigB-like"/>
    <property type="match status" value="1"/>
</dbReference>
<evidence type="ECO:0000256" key="1">
    <source>
        <dbReference type="ARBA" id="ARBA00006315"/>
    </source>
</evidence>
<dbReference type="PANTHER" id="PTHR11060">
    <property type="entry name" value="PROTEIN MEMO1"/>
    <property type="match status" value="1"/>
</dbReference>
<protein>
    <submittedName>
        <fullName evidence="3">AmmeMemoRadiSam system protein B</fullName>
    </submittedName>
</protein>
<dbReference type="PROSITE" id="PS51112">
    <property type="entry name" value="AMMECR1"/>
    <property type="match status" value="1"/>
</dbReference>
<dbReference type="NCBIfam" id="TIGR04335">
    <property type="entry name" value="AmmeMemoSam_A"/>
    <property type="match status" value="1"/>
</dbReference>
<evidence type="ECO:0000259" key="2">
    <source>
        <dbReference type="PROSITE" id="PS51112"/>
    </source>
</evidence>
<dbReference type="PANTHER" id="PTHR11060:SF0">
    <property type="entry name" value="PROTEIN MEMO1"/>
    <property type="match status" value="1"/>
</dbReference>
<dbReference type="InterPro" id="IPR002737">
    <property type="entry name" value="MEMO1_fam"/>
</dbReference>
<accession>A0A7C4GB82</accession>
<dbReference type="InterPro" id="IPR023473">
    <property type="entry name" value="AMMECR1"/>
</dbReference>
<dbReference type="CDD" id="cd07361">
    <property type="entry name" value="MEMO_like"/>
    <property type="match status" value="1"/>
</dbReference>
<dbReference type="AlphaFoldDB" id="A0A7C4GB82"/>
<evidence type="ECO:0000313" key="3">
    <source>
        <dbReference type="EMBL" id="HGK28994.1"/>
    </source>
</evidence>